<dbReference type="EMBL" id="JADXDR010000104">
    <property type="protein sequence ID" value="KAI7839310.1"/>
    <property type="molecule type" value="Genomic_DNA"/>
</dbReference>
<comment type="caution">
    <text evidence="3">The sequence shown here is derived from an EMBL/GenBank/DDBJ whole genome shotgun (WGS) entry which is preliminary data.</text>
</comment>
<dbReference type="AlphaFoldDB" id="A0AAD5DP26"/>
<dbReference type="Proteomes" id="UP001205105">
    <property type="component" value="Unassembled WGS sequence"/>
</dbReference>
<evidence type="ECO:0000313" key="3">
    <source>
        <dbReference type="EMBL" id="KAI7839310.1"/>
    </source>
</evidence>
<proteinExistence type="predicted"/>
<gene>
    <name evidence="3" type="ORF">COHA_007008</name>
</gene>
<evidence type="ECO:0000313" key="4">
    <source>
        <dbReference type="Proteomes" id="UP001205105"/>
    </source>
</evidence>
<keyword evidence="2" id="KW-0812">Transmembrane</keyword>
<accession>A0AAD5DP26</accession>
<evidence type="ECO:0000256" key="1">
    <source>
        <dbReference type="SAM" id="MobiDB-lite"/>
    </source>
</evidence>
<feature type="compositionally biased region" description="Low complexity" evidence="1">
    <location>
        <begin position="52"/>
        <end position="66"/>
    </location>
</feature>
<reference evidence="3" key="1">
    <citation type="submission" date="2020-11" db="EMBL/GenBank/DDBJ databases">
        <title>Chlorella ohadii genome sequencing and assembly.</title>
        <authorList>
            <person name="Murik O."/>
            <person name="Treves H."/>
            <person name="Kedem I."/>
            <person name="Shotland Y."/>
            <person name="Kaplan A."/>
        </authorList>
    </citation>
    <scope>NUCLEOTIDE SEQUENCE</scope>
    <source>
        <strain evidence="3">1</strain>
    </source>
</reference>
<evidence type="ECO:0000256" key="2">
    <source>
        <dbReference type="SAM" id="Phobius"/>
    </source>
</evidence>
<sequence length="296" mass="30689">MGSAWHTREEKGKKEWVLYASAIVALLLLGAIAAIVVVATGAAKKGGGGSSSGSAAVDAATPVAARLPPPPARQVAEQSTPAAKPPPPASLNQASKPPPSPPTSRPPPPSPTAKSPPPPRPSPPPVVRPPPPPPTTFDPSFTAPGTTNNVPPAPGFNPVVVNASFEGTCELRTDKNWLCSDGMTGAVDATDISLLRLMHDPTQMEACGFADMQQIANSLVSWAYKSQCGVEAFTIVRACIGIPGGAGDGHWRVRVMLWPKAGSPDPTCAPLCIKMRGNHNKLTDYGRHASCNEQTS</sequence>
<keyword evidence="4" id="KW-1185">Reference proteome</keyword>
<feature type="compositionally biased region" description="Pro residues" evidence="1">
    <location>
        <begin position="96"/>
        <end position="136"/>
    </location>
</feature>
<protein>
    <submittedName>
        <fullName evidence="3">Uncharacterized protein</fullName>
    </submittedName>
</protein>
<name>A0AAD5DP26_9CHLO</name>
<keyword evidence="2" id="KW-1133">Transmembrane helix</keyword>
<feature type="transmembrane region" description="Helical" evidence="2">
    <location>
        <begin position="16"/>
        <end position="39"/>
    </location>
</feature>
<organism evidence="3 4">
    <name type="scientific">Chlorella ohadii</name>
    <dbReference type="NCBI Taxonomy" id="2649997"/>
    <lineage>
        <taxon>Eukaryota</taxon>
        <taxon>Viridiplantae</taxon>
        <taxon>Chlorophyta</taxon>
        <taxon>core chlorophytes</taxon>
        <taxon>Trebouxiophyceae</taxon>
        <taxon>Chlorellales</taxon>
        <taxon>Chlorellaceae</taxon>
        <taxon>Chlorella clade</taxon>
        <taxon>Chlorella</taxon>
    </lineage>
</organism>
<dbReference type="PRINTS" id="PR01217">
    <property type="entry name" value="PRICHEXTENSN"/>
</dbReference>
<feature type="region of interest" description="Disordered" evidence="1">
    <location>
        <begin position="43"/>
        <end position="153"/>
    </location>
</feature>
<keyword evidence="2" id="KW-0472">Membrane</keyword>